<evidence type="ECO:0000256" key="1">
    <source>
        <dbReference type="PROSITE-ProRule" id="PRU00284"/>
    </source>
</evidence>
<feature type="domain" description="Methyl-accepting transducer" evidence="2">
    <location>
        <begin position="383"/>
        <end position="557"/>
    </location>
</feature>
<proteinExistence type="predicted"/>
<dbReference type="PROSITE" id="PS50113">
    <property type="entry name" value="PAC"/>
    <property type="match status" value="2"/>
</dbReference>
<dbReference type="SUPFAM" id="SSF58104">
    <property type="entry name" value="Methyl-accepting chemotaxis protein (MCP) signaling domain"/>
    <property type="match status" value="1"/>
</dbReference>
<dbReference type="PANTHER" id="PTHR24422:SF10">
    <property type="entry name" value="CHEMOTAXIS PROTEIN METHYLTRANSFERASE 2"/>
    <property type="match status" value="1"/>
</dbReference>
<accession>M4Z4M8</accession>
<dbReference type="PATRIC" id="fig|1245469.3.peg.1897"/>
<dbReference type="NCBIfam" id="TIGR00229">
    <property type="entry name" value="sensory_box"/>
    <property type="match status" value="2"/>
</dbReference>
<name>M4Z4M8_9BRAD</name>
<evidence type="ECO:0000313" key="6">
    <source>
        <dbReference type="Proteomes" id="UP000011841"/>
    </source>
</evidence>
<dbReference type="InterPro" id="IPR013655">
    <property type="entry name" value="PAS_fold_3"/>
</dbReference>
<keyword evidence="1" id="KW-0807">Transducer</keyword>
<dbReference type="STRING" id="1245469.S58_18590"/>
<dbReference type="CDD" id="cd00130">
    <property type="entry name" value="PAS"/>
    <property type="match status" value="2"/>
</dbReference>
<dbReference type="AlphaFoldDB" id="M4Z4M8"/>
<dbReference type="PROSITE" id="PS50112">
    <property type="entry name" value="PAS"/>
    <property type="match status" value="1"/>
</dbReference>
<feature type="domain" description="PAC" evidence="4">
    <location>
        <begin position="204"/>
        <end position="256"/>
    </location>
</feature>
<dbReference type="PANTHER" id="PTHR24422">
    <property type="entry name" value="CHEMOTAXIS PROTEIN METHYLTRANSFERASE"/>
    <property type="match status" value="1"/>
</dbReference>
<dbReference type="EMBL" id="AP012603">
    <property type="protein sequence ID" value="BAM87866.1"/>
    <property type="molecule type" value="Genomic_DNA"/>
</dbReference>
<evidence type="ECO:0000313" key="5">
    <source>
        <dbReference type="EMBL" id="BAM87866.1"/>
    </source>
</evidence>
<feature type="domain" description="PAS" evidence="3">
    <location>
        <begin position="145"/>
        <end position="201"/>
    </location>
</feature>
<dbReference type="SMART" id="SM00091">
    <property type="entry name" value="PAS"/>
    <property type="match status" value="3"/>
</dbReference>
<dbReference type="PROSITE" id="PS50111">
    <property type="entry name" value="CHEMOTAXIS_TRANSDUC_2"/>
    <property type="match status" value="1"/>
</dbReference>
<dbReference type="GeneID" id="301815781"/>
<dbReference type="GO" id="GO:0016020">
    <property type="term" value="C:membrane"/>
    <property type="evidence" value="ECO:0007669"/>
    <property type="project" value="InterPro"/>
</dbReference>
<dbReference type="OrthoDB" id="9765776at2"/>
<evidence type="ECO:0000259" key="3">
    <source>
        <dbReference type="PROSITE" id="PS50112"/>
    </source>
</evidence>
<feature type="domain" description="PAC" evidence="4">
    <location>
        <begin position="326"/>
        <end position="378"/>
    </location>
</feature>
<dbReference type="SMART" id="SM00086">
    <property type="entry name" value="PAC"/>
    <property type="match status" value="2"/>
</dbReference>
<evidence type="ECO:0000259" key="4">
    <source>
        <dbReference type="PROSITE" id="PS50113"/>
    </source>
</evidence>
<evidence type="ECO:0000259" key="2">
    <source>
        <dbReference type="PROSITE" id="PS50111"/>
    </source>
</evidence>
<reference evidence="5 6" key="1">
    <citation type="journal article" date="2013" name="Appl. Environ. Microbiol.">
        <title>Genome analysis suggests that the soil oligotrophic bacterium Agromonas oligotrophica (Bradyrhizobium oligotrophicum) is a nitrogen-fixing symbiont of Aeschynomene indica.</title>
        <authorList>
            <person name="Okubo T."/>
            <person name="Fukushima S."/>
            <person name="Itakura M."/>
            <person name="Oshima K."/>
            <person name="Longtonglang A."/>
            <person name="Teaumroong N."/>
            <person name="Mitsui H."/>
            <person name="Hattori M."/>
            <person name="Hattori R."/>
            <person name="Hattori T."/>
            <person name="Minamisawa K."/>
        </authorList>
    </citation>
    <scope>NUCLEOTIDE SEQUENCE [LARGE SCALE GENOMIC DNA]</scope>
    <source>
        <strain evidence="5 6">S58</strain>
    </source>
</reference>
<dbReference type="SUPFAM" id="SSF55785">
    <property type="entry name" value="PYP-like sensor domain (PAS domain)"/>
    <property type="match status" value="2"/>
</dbReference>
<keyword evidence="6" id="KW-1185">Reference proteome</keyword>
<organism evidence="5 6">
    <name type="scientific">Bradyrhizobium oligotrophicum S58</name>
    <dbReference type="NCBI Taxonomy" id="1245469"/>
    <lineage>
        <taxon>Bacteria</taxon>
        <taxon>Pseudomonadati</taxon>
        <taxon>Pseudomonadota</taxon>
        <taxon>Alphaproteobacteria</taxon>
        <taxon>Hyphomicrobiales</taxon>
        <taxon>Nitrobacteraceae</taxon>
        <taxon>Bradyrhizobium</taxon>
    </lineage>
</organism>
<dbReference type="KEGG" id="aol:S58_18590"/>
<sequence length="557" mass="60429">MFGRKNNGDTLALLGANAITAKVMIADTNLNIVYMNEAVKTLLREAEQDLRQQLPNFRVDGLMGANIDVFHKDPSHQRRMLQALRSEHRATIKIGTWFFDLVAQPLNHRDGTRAGTVVEWSDASLRLQNIDYAAQVAAIGKSQAVIEFNLDGTVVTANENFLKALGYALPEIQGKHHSMFVDPRERDSAAYREFWAALNRGEYQAAEYKRIGKGGREVWIQASYNPIFDDKGKPTKVVKFATDVTEQKMRNADLAGQIAAIGKSQAVIEFALDGTVITANENFLHALGYTLSEIKGRHHSMFVDPAEREGAAYRAFWAALNRGEYQAAEYKRIGKGGREVWIQASYNPILDLNGKPCKVVKFATDVTKQVLARMGNERVRGMMDSVAAGAEELNASVREISEAMTKSRETAMGAADRVASADSQAKRLSEATQAMSGIVEIISDITGQINLLALNATIESARAGEAGRGFAVVAAEVKNLANQAKAATDKIGAEIAGLNVISAEVVNALNAIKTEIQNVSEYVTSTAAAVEEQSTVTSEMSSSMQRAAAEAQAIAAG</sequence>
<dbReference type="InterPro" id="IPR004089">
    <property type="entry name" value="MCPsignal_dom"/>
</dbReference>
<dbReference type="Pfam" id="PF00015">
    <property type="entry name" value="MCPsignal"/>
    <property type="match status" value="1"/>
</dbReference>
<dbReference type="SMART" id="SM00283">
    <property type="entry name" value="MA"/>
    <property type="match status" value="1"/>
</dbReference>
<dbReference type="HOGENOM" id="CLU_000445_107_26_5"/>
<dbReference type="Gene3D" id="1.10.287.950">
    <property type="entry name" value="Methyl-accepting chemotaxis protein"/>
    <property type="match status" value="1"/>
</dbReference>
<dbReference type="eggNOG" id="COG0840">
    <property type="taxonomic scope" value="Bacteria"/>
</dbReference>
<dbReference type="InterPro" id="IPR035965">
    <property type="entry name" value="PAS-like_dom_sf"/>
</dbReference>
<dbReference type="Gene3D" id="3.30.450.20">
    <property type="entry name" value="PAS domain"/>
    <property type="match status" value="3"/>
</dbReference>
<dbReference type="Proteomes" id="UP000011841">
    <property type="component" value="Chromosome"/>
</dbReference>
<dbReference type="GO" id="GO:0007165">
    <property type="term" value="P:signal transduction"/>
    <property type="evidence" value="ECO:0007669"/>
    <property type="project" value="UniProtKB-KW"/>
</dbReference>
<dbReference type="InterPro" id="IPR000014">
    <property type="entry name" value="PAS"/>
</dbReference>
<dbReference type="InterPro" id="IPR050903">
    <property type="entry name" value="Bact_Chemotaxis_MeTrfase"/>
</dbReference>
<dbReference type="eggNOG" id="COG2202">
    <property type="taxonomic scope" value="Bacteria"/>
</dbReference>
<dbReference type="InterPro" id="IPR001610">
    <property type="entry name" value="PAC"/>
</dbReference>
<protein>
    <submittedName>
        <fullName evidence="5">Methyl-accepting chemotaxis sensory transducer with Pas/Pac sensor</fullName>
    </submittedName>
</protein>
<dbReference type="Pfam" id="PF08447">
    <property type="entry name" value="PAS_3"/>
    <property type="match status" value="2"/>
</dbReference>
<dbReference type="RefSeq" id="WP_015664994.1">
    <property type="nucleotide sequence ID" value="NC_020453.1"/>
</dbReference>
<dbReference type="InterPro" id="IPR000700">
    <property type="entry name" value="PAS-assoc_C"/>
</dbReference>
<gene>
    <name evidence="5" type="ORF">S58_18590</name>
</gene>